<keyword evidence="1" id="KW-0808">Transferase</keyword>
<proteinExistence type="predicted"/>
<sequence length="239" mass="26962">MQIAERAAALGWYHVLELAPGVVTPGMFDLRGSEGHYHLPDDMTGMRALEVGTWDGFWAFEMERRGATVVAIDLDDERDLDVPPRRRATEWPDNERGAGFRLAKEAFGSSVERVVCSVYDATPEKLGGQFDLVFCGSVLIHLRDQLLALERIAGLVKPGGTFVSAEEYDPWLSKLPIALSRFRADREAAVVFWMPSIRTWKRMIWTAGFDEVVEKERFSMKATGDFSVRHVVFHATKRA</sequence>
<evidence type="ECO:0000313" key="2">
    <source>
        <dbReference type="Proteomes" id="UP001056035"/>
    </source>
</evidence>
<organism evidence="1 2">
    <name type="scientific">Paraconexibacter antarcticus</name>
    <dbReference type="NCBI Taxonomy" id="2949664"/>
    <lineage>
        <taxon>Bacteria</taxon>
        <taxon>Bacillati</taxon>
        <taxon>Actinomycetota</taxon>
        <taxon>Thermoleophilia</taxon>
        <taxon>Solirubrobacterales</taxon>
        <taxon>Paraconexibacteraceae</taxon>
        <taxon>Paraconexibacter</taxon>
    </lineage>
</organism>
<dbReference type="EMBL" id="CP098502">
    <property type="protein sequence ID" value="UTI62696.1"/>
    <property type="molecule type" value="Genomic_DNA"/>
</dbReference>
<accession>A0ABY5DMA6</accession>
<evidence type="ECO:0000313" key="1">
    <source>
        <dbReference type="EMBL" id="UTI62696.1"/>
    </source>
</evidence>
<dbReference type="Gene3D" id="3.40.50.150">
    <property type="entry name" value="Vaccinia Virus protein VP39"/>
    <property type="match status" value="1"/>
</dbReference>
<dbReference type="Pfam" id="PF13489">
    <property type="entry name" value="Methyltransf_23"/>
    <property type="match status" value="1"/>
</dbReference>
<dbReference type="GO" id="GO:0008168">
    <property type="term" value="F:methyltransferase activity"/>
    <property type="evidence" value="ECO:0007669"/>
    <property type="project" value="UniProtKB-KW"/>
</dbReference>
<gene>
    <name evidence="1" type="ORF">NBH00_15155</name>
</gene>
<protein>
    <submittedName>
        <fullName evidence="1">Class I SAM-dependent methyltransferase</fullName>
    </submittedName>
</protein>
<reference evidence="1 2" key="1">
    <citation type="submission" date="2022-06" db="EMBL/GenBank/DDBJ databases">
        <title>Paraconexibacter antarcticus.</title>
        <authorList>
            <person name="Kim C.S."/>
        </authorList>
    </citation>
    <scope>NUCLEOTIDE SEQUENCE [LARGE SCALE GENOMIC DNA]</scope>
    <source>
        <strain evidence="1 2">02-257</strain>
    </source>
</reference>
<dbReference type="GO" id="GO:0032259">
    <property type="term" value="P:methylation"/>
    <property type="evidence" value="ECO:0007669"/>
    <property type="project" value="UniProtKB-KW"/>
</dbReference>
<dbReference type="SUPFAM" id="SSF53335">
    <property type="entry name" value="S-adenosyl-L-methionine-dependent methyltransferases"/>
    <property type="match status" value="1"/>
</dbReference>
<keyword evidence="1" id="KW-0489">Methyltransferase</keyword>
<keyword evidence="2" id="KW-1185">Reference proteome</keyword>
<dbReference type="Proteomes" id="UP001056035">
    <property type="component" value="Chromosome"/>
</dbReference>
<dbReference type="RefSeq" id="WP_254569431.1">
    <property type="nucleotide sequence ID" value="NZ_CP098502.1"/>
</dbReference>
<dbReference type="CDD" id="cd02440">
    <property type="entry name" value="AdoMet_MTases"/>
    <property type="match status" value="1"/>
</dbReference>
<dbReference type="InterPro" id="IPR029063">
    <property type="entry name" value="SAM-dependent_MTases_sf"/>
</dbReference>
<name>A0ABY5DMA6_9ACTN</name>